<comment type="catalytic activity">
    <reaction evidence="13">
        <text>tRNA(Ser) + L-serine + ATP = L-seryl-tRNA(Ser) + AMP + diphosphate + H(+)</text>
        <dbReference type="Rhea" id="RHEA:12292"/>
        <dbReference type="Rhea" id="RHEA-COMP:9669"/>
        <dbReference type="Rhea" id="RHEA-COMP:9703"/>
        <dbReference type="ChEBI" id="CHEBI:15378"/>
        <dbReference type="ChEBI" id="CHEBI:30616"/>
        <dbReference type="ChEBI" id="CHEBI:33019"/>
        <dbReference type="ChEBI" id="CHEBI:33384"/>
        <dbReference type="ChEBI" id="CHEBI:78442"/>
        <dbReference type="ChEBI" id="CHEBI:78533"/>
        <dbReference type="ChEBI" id="CHEBI:456215"/>
        <dbReference type="EC" id="6.1.1.11"/>
    </reaction>
</comment>
<dbReference type="PRINTS" id="PR00981">
    <property type="entry name" value="TRNASYNTHSER"/>
</dbReference>
<dbReference type="InterPro" id="IPR015866">
    <property type="entry name" value="Ser-tRNA-synth_1_N"/>
</dbReference>
<dbReference type="InterPro" id="IPR042103">
    <property type="entry name" value="SerRS_1_N_sf"/>
</dbReference>
<evidence type="ECO:0000256" key="2">
    <source>
        <dbReference type="ARBA" id="ARBA00005045"/>
    </source>
</evidence>
<keyword evidence="7" id="KW-0547">Nucleotide-binding</keyword>
<gene>
    <name evidence="16" type="primary">serS_2</name>
    <name evidence="16" type="ORF">GCM10010430_59620</name>
</gene>
<evidence type="ECO:0000256" key="3">
    <source>
        <dbReference type="ARBA" id="ARBA00010728"/>
    </source>
</evidence>
<keyword evidence="8" id="KW-0067">ATP-binding</keyword>
<comment type="subcellular location">
    <subcellularLocation>
        <location evidence="1">Cytoplasm</location>
    </subcellularLocation>
</comment>
<comment type="catalytic activity">
    <reaction evidence="12">
        <text>tRNA(Sec) + L-serine + ATP = L-seryl-tRNA(Sec) + AMP + diphosphate + H(+)</text>
        <dbReference type="Rhea" id="RHEA:42580"/>
        <dbReference type="Rhea" id="RHEA-COMP:9742"/>
        <dbReference type="Rhea" id="RHEA-COMP:10128"/>
        <dbReference type="ChEBI" id="CHEBI:15378"/>
        <dbReference type="ChEBI" id="CHEBI:30616"/>
        <dbReference type="ChEBI" id="CHEBI:33019"/>
        <dbReference type="ChEBI" id="CHEBI:33384"/>
        <dbReference type="ChEBI" id="CHEBI:78442"/>
        <dbReference type="ChEBI" id="CHEBI:78533"/>
        <dbReference type="ChEBI" id="CHEBI:456215"/>
        <dbReference type="EC" id="6.1.1.11"/>
    </reaction>
</comment>
<evidence type="ECO:0000256" key="10">
    <source>
        <dbReference type="ARBA" id="ARBA00023146"/>
    </source>
</evidence>
<name>A0ABN3EQW4_9ACTN</name>
<dbReference type="NCBIfam" id="TIGR00414">
    <property type="entry name" value="serS"/>
    <property type="match status" value="1"/>
</dbReference>
<dbReference type="Proteomes" id="UP001500305">
    <property type="component" value="Unassembled WGS sequence"/>
</dbReference>
<evidence type="ECO:0000256" key="4">
    <source>
        <dbReference type="ARBA" id="ARBA00012840"/>
    </source>
</evidence>
<feature type="domain" description="Aminoacyl-transfer RNA synthetases class-II family profile" evidence="15">
    <location>
        <begin position="137"/>
        <end position="414"/>
    </location>
</feature>
<evidence type="ECO:0000256" key="6">
    <source>
        <dbReference type="ARBA" id="ARBA00022598"/>
    </source>
</evidence>
<dbReference type="EMBL" id="BAAATR010000034">
    <property type="protein sequence ID" value="GAA2266673.1"/>
    <property type="molecule type" value="Genomic_DNA"/>
</dbReference>
<evidence type="ECO:0000256" key="14">
    <source>
        <dbReference type="NCBIfam" id="TIGR00414"/>
    </source>
</evidence>
<evidence type="ECO:0000256" key="12">
    <source>
        <dbReference type="ARBA" id="ARBA00047929"/>
    </source>
</evidence>
<evidence type="ECO:0000256" key="1">
    <source>
        <dbReference type="ARBA" id="ARBA00004496"/>
    </source>
</evidence>
<dbReference type="Gene3D" id="3.30.930.10">
    <property type="entry name" value="Bira Bifunctional Protein, Domain 2"/>
    <property type="match status" value="1"/>
</dbReference>
<keyword evidence="6 16" id="KW-0436">Ligase</keyword>
<keyword evidence="9" id="KW-0648">Protein biosynthesis</keyword>
<dbReference type="Gene3D" id="1.10.287.40">
    <property type="entry name" value="Serine-tRNA synthetase, tRNA binding domain"/>
    <property type="match status" value="1"/>
</dbReference>
<keyword evidence="5" id="KW-0963">Cytoplasm</keyword>
<protein>
    <recommendedName>
        <fullName evidence="11 14">Serine--tRNA ligase</fullName>
        <ecNumber evidence="4 14">6.1.1.11</ecNumber>
    </recommendedName>
</protein>
<dbReference type="InterPro" id="IPR002314">
    <property type="entry name" value="aa-tRNA-synt_IIb"/>
</dbReference>
<sequence length="432" mass="48324">MLNITQIREHPARVQHALAKRGLHVDLAAFLTLDEEFRHARTAVESLRAERKQISAEVARLLRAGQDVTVLRARSKTVGADLTEMEARLAELGTARRDFLEQLPNLPDGDVVAGGKENNEVLRSIGAPPQFAFPARDHVDLAQRLGLVDYERGVKLAGSGHWIYRGNGALLEWALLNFFVQAHLRDGYEFVLPPHLLTYEAGYTAGQFPKFADDVFVIEPGKTGEPGPRRFLLPTSETALVNLHRDETLPEEDLPRKYFAYSPCYRKEIGGYRATERGTLRGHQFDKVELFQFVRPDASDAAHEELLGKAEKLVADLGLHYRVTRLAAEDTSAAMAKTFDVEVWLPSINAYVEVSSVSNARDYQARRGNIRYRPTGGGKVAYVHTLNASGLATSRLLPALLEQHQQQDRTVAVPEVLRPWLRTDRLTPATPR</sequence>
<evidence type="ECO:0000256" key="5">
    <source>
        <dbReference type="ARBA" id="ARBA00022490"/>
    </source>
</evidence>
<comment type="pathway">
    <text evidence="2">Aminoacyl-tRNA biosynthesis; selenocysteinyl-tRNA(Sec) biosynthesis; L-seryl-tRNA(Sec) from L-serine and tRNA(Sec): step 1/1.</text>
</comment>
<evidence type="ECO:0000256" key="9">
    <source>
        <dbReference type="ARBA" id="ARBA00022917"/>
    </source>
</evidence>
<dbReference type="InterPro" id="IPR010978">
    <property type="entry name" value="tRNA-bd_arm"/>
</dbReference>
<dbReference type="PANTHER" id="PTHR43697">
    <property type="entry name" value="SERYL-TRNA SYNTHETASE"/>
    <property type="match status" value="1"/>
</dbReference>
<organism evidence="16 17">
    <name type="scientific">Kitasatospora cystarginea</name>
    <dbReference type="NCBI Taxonomy" id="58350"/>
    <lineage>
        <taxon>Bacteria</taxon>
        <taxon>Bacillati</taxon>
        <taxon>Actinomycetota</taxon>
        <taxon>Actinomycetes</taxon>
        <taxon>Kitasatosporales</taxon>
        <taxon>Streptomycetaceae</taxon>
        <taxon>Kitasatospora</taxon>
    </lineage>
</organism>
<evidence type="ECO:0000256" key="13">
    <source>
        <dbReference type="ARBA" id="ARBA00048823"/>
    </source>
</evidence>
<dbReference type="InterPro" id="IPR002317">
    <property type="entry name" value="Ser-tRNA-ligase_type_1"/>
</dbReference>
<comment type="caution">
    <text evidence="16">The sequence shown here is derived from an EMBL/GenBank/DDBJ whole genome shotgun (WGS) entry which is preliminary data.</text>
</comment>
<evidence type="ECO:0000256" key="11">
    <source>
        <dbReference type="ARBA" id="ARBA00039158"/>
    </source>
</evidence>
<dbReference type="Pfam" id="PF02403">
    <property type="entry name" value="Seryl_tRNA_N"/>
    <property type="match status" value="1"/>
</dbReference>
<dbReference type="InterPro" id="IPR006195">
    <property type="entry name" value="aa-tRNA-synth_II"/>
</dbReference>
<evidence type="ECO:0000259" key="15">
    <source>
        <dbReference type="PROSITE" id="PS50862"/>
    </source>
</evidence>
<dbReference type="SUPFAM" id="SSF46589">
    <property type="entry name" value="tRNA-binding arm"/>
    <property type="match status" value="1"/>
</dbReference>
<reference evidence="16 17" key="1">
    <citation type="journal article" date="2019" name="Int. J. Syst. Evol. Microbiol.">
        <title>The Global Catalogue of Microorganisms (GCM) 10K type strain sequencing project: providing services to taxonomists for standard genome sequencing and annotation.</title>
        <authorList>
            <consortium name="The Broad Institute Genomics Platform"/>
            <consortium name="The Broad Institute Genome Sequencing Center for Infectious Disease"/>
            <person name="Wu L."/>
            <person name="Ma J."/>
        </authorList>
    </citation>
    <scope>NUCLEOTIDE SEQUENCE [LARGE SCALE GENOMIC DNA]</scope>
    <source>
        <strain evidence="16 17">JCM 7356</strain>
    </source>
</reference>
<keyword evidence="17" id="KW-1185">Reference proteome</keyword>
<accession>A0ABN3EQW4</accession>
<proteinExistence type="inferred from homology"/>
<evidence type="ECO:0000256" key="8">
    <source>
        <dbReference type="ARBA" id="ARBA00022840"/>
    </source>
</evidence>
<evidence type="ECO:0000313" key="16">
    <source>
        <dbReference type="EMBL" id="GAA2266673.1"/>
    </source>
</evidence>
<dbReference type="PIRSF" id="PIRSF001529">
    <property type="entry name" value="Ser-tRNA-synth_IIa"/>
    <property type="match status" value="1"/>
</dbReference>
<dbReference type="Pfam" id="PF00587">
    <property type="entry name" value="tRNA-synt_2b"/>
    <property type="match status" value="1"/>
</dbReference>
<dbReference type="InterPro" id="IPR045864">
    <property type="entry name" value="aa-tRNA-synth_II/BPL/LPL"/>
</dbReference>
<dbReference type="GO" id="GO:0016874">
    <property type="term" value="F:ligase activity"/>
    <property type="evidence" value="ECO:0007669"/>
    <property type="project" value="UniProtKB-KW"/>
</dbReference>
<comment type="similarity">
    <text evidence="3">Belongs to the class-II aminoacyl-tRNA synthetase family. Type-1 seryl-tRNA synthetase subfamily.</text>
</comment>
<evidence type="ECO:0000256" key="7">
    <source>
        <dbReference type="ARBA" id="ARBA00022741"/>
    </source>
</evidence>
<keyword evidence="10" id="KW-0030">Aminoacyl-tRNA synthetase</keyword>
<dbReference type="SUPFAM" id="SSF55681">
    <property type="entry name" value="Class II aaRS and biotin synthetases"/>
    <property type="match status" value="1"/>
</dbReference>
<dbReference type="PROSITE" id="PS50862">
    <property type="entry name" value="AA_TRNA_LIGASE_II"/>
    <property type="match status" value="1"/>
</dbReference>
<dbReference type="EC" id="6.1.1.11" evidence="4 14"/>
<evidence type="ECO:0000313" key="17">
    <source>
        <dbReference type="Proteomes" id="UP001500305"/>
    </source>
</evidence>
<dbReference type="RefSeq" id="WP_344639621.1">
    <property type="nucleotide sequence ID" value="NZ_BAAATR010000034.1"/>
</dbReference>
<dbReference type="PANTHER" id="PTHR43697:SF1">
    <property type="entry name" value="SERINE--TRNA LIGASE"/>
    <property type="match status" value="1"/>
</dbReference>